<evidence type="ECO:0000313" key="2">
    <source>
        <dbReference type="EMBL" id="NLR79118.1"/>
    </source>
</evidence>
<dbReference type="PROSITE" id="PS50268">
    <property type="entry name" value="CADHERIN_2"/>
    <property type="match status" value="1"/>
</dbReference>
<dbReference type="GO" id="GO:0007156">
    <property type="term" value="P:homophilic cell adhesion via plasma membrane adhesion molecules"/>
    <property type="evidence" value="ECO:0007669"/>
    <property type="project" value="InterPro"/>
</dbReference>
<gene>
    <name evidence="2" type="ORF">HGH91_10800</name>
</gene>
<name>A0A847SMZ3_9BACT</name>
<comment type="caution">
    <text evidence="2">The sequence shown here is derived from an EMBL/GenBank/DDBJ whole genome shotgun (WGS) entry which is preliminary data.</text>
</comment>
<dbReference type="InterPro" id="IPR002126">
    <property type="entry name" value="Cadherin-like_dom"/>
</dbReference>
<evidence type="ECO:0000313" key="3">
    <source>
        <dbReference type="Proteomes" id="UP000552864"/>
    </source>
</evidence>
<sequence length="3082" mass="315066">MKHTLQHIVPIIFSLFFILHSTVDASSGLGSGVVLTGSDNKASHVPGIYAQPAVTSVNVPAPGKYKLSDRLNFSVNFSAPVYVTGTPALSIIVGSTIKKANYISGTGTSTLVFQYVVGIKDLDTDGITLGAALEGTIKDGTNLDAVMTLNNAGDVSGIKVSGVAPNVTIDPPASTLVNGPFTLHVTFDSPVTGFTAAGMISLNATSYMPQTTDNIHYTVFISPMMNAVVQVWVGINAAKNADLNGNVYPSNTVSITVDLTPPSITSIDIPTAKRYHALDKLSFTAHFSENVKVNLNGEAPYLPINMNGNTVKAYYTGGTGTDALNFEYTIQDGDMAPNGIALNANPIALGGSTITDLAGNNTGLTISSPVDASGIQVSTQHPTVQLFGAIPSLVNKPFTLTALFSEPVTGLTVSSFALTNLQAGALNTTDNTRYTLELTPVADGAAQVSLPADAAMNDFANGNVASGIFSVMADVTPPSVTAIVAPGNGYYNALKAVTFKLQFSEVVNVNLTGQAPYLNIKLDNGTGVANYTQGSGTNELDFVYVVQDGDNALNGVDVESFSPGASIIADPAGNNAVTVLPGGTVMSGVVINTIRPTVTLTTTAPPIVNETFPLTVTFSEPVTGLTQTAFSVANGSVSNLQTNDNITYTADVSPAGDGQVSITLPANMAENIAANGNTASTPLTRSADMTAPAILSVGLPPNGYYNATGLLNFVVNYSEPVFVNTSGGVPYMAVNIDGTAVPATYVSGNGLMSLVFSYAIQNGDMDMDGISLGAGISLGGGGTMRDLAGNDAKLVFSGPIDASGIFINTTHPTVTLSTTAPTYVNNSFTVNIAFSEAMTDLTASDFVVTNANVGVLNTTDQIHYTLEILPTVNGEISISLPADAALNIGRNGNQASNVVKVTADFTPPAPTQVDIPVNGYYNTGKTLNFNIHFGEPVTVNTTGGTPYIAINLDNTVAPATYTSGSGTNTLLFSYTVVDGDMANNGISLGAGISLGGGATITDRAGNQAILVFSAVDASGVKVNTTHPAVTLSTTAINPTNVPFTVTTTFSEAITGLTASDFALTNATVSQLQTTDHITYTILVTPAADGPVSISLPADVAVNIGDNGNQASNTLSILADATAPNITGVAVPVNDYYNAGRLLDFTVQYSEGVIVNNTGGSPTLPIAIGSNTVYASYGGGSGTTSLHFSYTVVAGDQDMDGITVGTGLLLNGATIKDAAGNNALQVLNNVGVTDNVKVNTTHATAVLSTTAPSIVNAPFTITVAFSEAVTGLTQGDFAVTNTSITQLQTTDNITYTALVTPVADGPVTISLPANVAVNLGNNGNTASNTLNIIADATAPVVTQVNVPANGYYKAGQPIIFTVQYSENVIVNTAGGVPSLPLIIGGNIVQAAYMSGSGTSQLTFAYTVAAGDQDMDGISVGASLLLNGGAIKDAATNNALLVLSNMSPTNGVLVNTTHATVVLSTVAPALVKAPFVVTITFSERVTGLGSTSFALVNASAGQPVSTNNISYTLLVTPLADGPVSISLPADAVVNVGNNGNASSNTLNITADITSPVITQVNVPANGYYQAGQVLRFTVLYNENVQVSGGTPSLPLIIGGNTVQATYTGGSGTQQLTFEYTVIAGDQDMDGVALGANLQLNGATIADAATNNALPALNNVASTTGVLVNTTHPSVTLSTLAPGIVNVPFDITATFSEAVTGLSGSDFVLTNATAAQLHTTDNITYTLRVTPTANGMVNISLPADVAVNVGANGNTAANALHITADITAPLITVVSVPTNGYYKANQVLNFVVTYSENVLVNGGIPSLPVVMGGNTVQAVYTGGSGTTQLNFAYTVQNGDQDMDGIALGANMQLNGAVITDAATNNALPALNNVASTVGVRVNTTRPSVTLSTLANGMVNAPFKVTATFSEAVTGLSRSGFSLVNATAAQLQTNDNITYTLLITPAVDGPVSLSLPADVAVNISGNGNTASNTLNMVADATAPVITQVSVPTNGYYHAGQTLSFILHYSENVIVSAGTPSLPVIIGGKVVQATYTGGSGTNQLTFAYTVQNGDQDMDGIALAVNIQLNGATIADAAANNALPALSNAAPMTGVMVNTTHPSVTLSTTATGIVKAPFTITATFSEAVTGLATTDFALTNATAGQLQTTDNITYTLLVTSTADGIVTITLPANIAVNIGNNGNTAANTLSITADVTAPAITGVHVPVNGYYRAGQALTFTVQYSENVTVNNGTPSLPVIIGGNTVQATYTGGSGTTQLTFTYTVQNGDQDMDGIALGANMQLNGAIIADAAGNTALPALNNAAPTTGVMVNTLHPSVVLSTAVTGVVKAPFTIMATFSEAVTGLAATDFALTNATAGQLQTADNITYTLLVTPAADGVITIALPADIAVNIGSNGNMASNVLSLTADATAPMITQVNVPANGYYHAGQLLSFIVQYSEKVTVSNGAPSLPVIIGGNTVQATYTGGSGTTQLTFAYTVQNGDQDMNGIALGANMQLNGAIIADAAGNTALPALNNVASTTGVMVNTTHPSVSLSSATTGTVNASFSITATFSEAVTGLTATDFVLVNATAGQLQTTNNISYILQVIPTADGVVKISLPADIARNIADNGNNAAAETLRVTADMTAPVITIGQTFNVTEHAPAGTMVGTLAAIETMGTLQHWTLTADGAGGAFALDPATGALTVRDMALLSGKTDVTLLLTVSDGLNTSTPGSVGIHIIHVPQGPTNINIDNNTIIEGSPIGTLVGNLTAISTEPGATFTFSLTAGGTNDNSAFQVVGNRLQAAAVLSNSVKSNYTVSIRATDNNRLWVEKTITIQLLPVNQAPTLDAIPDQQLCAINDLQTLQLTGASPVENGQTLSFSVSADQPLFSALTVNAAGLISYRLKDGATGTARITVTVKDNGGTANGGKDNFQRTFNLTVNSLPVVTIASDKTLPVIKGTTLSLTATGGSLYSWANADGIISGQQEAVLQVKPESNTTYQVTVTNAAGCIRTGEINVIVADEIKLSATNILTPNGDGKNDKWVITDLDRYPDNEVTIFDRSGRIVYHRKNYSNDWDGTLNGHPMAQGTYYYVLTVTGNKTMKGFITIIRDN</sequence>
<dbReference type="InterPro" id="IPR026341">
    <property type="entry name" value="T9SS_type_B"/>
</dbReference>
<dbReference type="EMBL" id="JABAHZ010000002">
    <property type="protein sequence ID" value="NLR79118.1"/>
    <property type="molecule type" value="Genomic_DNA"/>
</dbReference>
<accession>A0A847SMZ3</accession>
<dbReference type="Pfam" id="PF19078">
    <property type="entry name" value="Big_12"/>
    <property type="match status" value="10"/>
</dbReference>
<dbReference type="NCBIfam" id="TIGR04131">
    <property type="entry name" value="Bac_Flav_CTERM"/>
    <property type="match status" value="1"/>
</dbReference>
<dbReference type="PANTHER" id="PTHR34677:SF3">
    <property type="entry name" value="BACTERIAL IG-LIKE DOMAIN-CONTAINING PROTEIN"/>
    <property type="match status" value="1"/>
</dbReference>
<dbReference type="Proteomes" id="UP000552864">
    <property type="component" value="Unassembled WGS sequence"/>
</dbReference>
<dbReference type="GO" id="GO:0005509">
    <property type="term" value="F:calcium ion binding"/>
    <property type="evidence" value="ECO:0007669"/>
    <property type="project" value="InterPro"/>
</dbReference>
<dbReference type="SUPFAM" id="SSF49313">
    <property type="entry name" value="Cadherin-like"/>
    <property type="match status" value="1"/>
</dbReference>
<evidence type="ECO:0000259" key="1">
    <source>
        <dbReference type="PROSITE" id="PS50268"/>
    </source>
</evidence>
<dbReference type="RefSeq" id="WP_168738455.1">
    <property type="nucleotide sequence ID" value="NZ_JABAHZ010000002.1"/>
</dbReference>
<dbReference type="InterPro" id="IPR044048">
    <property type="entry name" value="Big_12"/>
</dbReference>
<protein>
    <submittedName>
        <fullName evidence="2">T9SS type B sorting domain-containing protein</fullName>
    </submittedName>
</protein>
<keyword evidence="3" id="KW-1185">Reference proteome</keyword>
<dbReference type="GO" id="GO:0016020">
    <property type="term" value="C:membrane"/>
    <property type="evidence" value="ECO:0007669"/>
    <property type="project" value="InterPro"/>
</dbReference>
<dbReference type="Pfam" id="PF13585">
    <property type="entry name" value="CHU_C"/>
    <property type="match status" value="1"/>
</dbReference>
<reference evidence="2 3" key="1">
    <citation type="submission" date="2020-04" db="EMBL/GenBank/DDBJ databases">
        <authorList>
            <person name="Yin C."/>
        </authorList>
    </citation>
    <scope>NUCLEOTIDE SEQUENCE [LARGE SCALE GENOMIC DNA]</scope>
    <source>
        <strain evidence="2 3">Ak56</strain>
    </source>
</reference>
<proteinExistence type="predicted"/>
<feature type="domain" description="Cadherin" evidence="1">
    <location>
        <begin position="2726"/>
        <end position="2818"/>
    </location>
</feature>
<dbReference type="Gene3D" id="2.60.40.60">
    <property type="entry name" value="Cadherins"/>
    <property type="match status" value="2"/>
</dbReference>
<dbReference type="InterPro" id="IPR015919">
    <property type="entry name" value="Cadherin-like_sf"/>
</dbReference>
<dbReference type="PANTHER" id="PTHR34677">
    <property type="match status" value="1"/>
</dbReference>
<organism evidence="2 3">
    <name type="scientific">Chitinophaga eiseniae</name>
    <dbReference type="NCBI Taxonomy" id="634771"/>
    <lineage>
        <taxon>Bacteria</taxon>
        <taxon>Pseudomonadati</taxon>
        <taxon>Bacteroidota</taxon>
        <taxon>Chitinophagia</taxon>
        <taxon>Chitinophagales</taxon>
        <taxon>Chitinophagaceae</taxon>
        <taxon>Chitinophaga</taxon>
    </lineage>
</organism>